<reference evidence="2 3" key="1">
    <citation type="submission" date="2016-09" db="EMBL/GenBank/DDBJ databases">
        <title>Genome-resolved meta-omics ties microbial dynamics to process performance in biotechnology for thiocyanate degradation.</title>
        <authorList>
            <person name="Kantor R.S."/>
            <person name="Huddy R.J."/>
            <person name="Iyer R."/>
            <person name="Thomas B.C."/>
            <person name="Brown C.T."/>
            <person name="Anantharaman K."/>
            <person name="Tringe S."/>
            <person name="Hettich R.L."/>
            <person name="Harrison S.T."/>
            <person name="Banfield J.F."/>
        </authorList>
    </citation>
    <scope>NUCLEOTIDE SEQUENCE [LARGE SCALE GENOMIC DNA]</scope>
    <source>
        <strain evidence="2">59-99</strain>
    </source>
</reference>
<dbReference type="STRING" id="1895771.BGO89_05745"/>
<proteinExistence type="predicted"/>
<dbReference type="InterPro" id="IPR010499">
    <property type="entry name" value="AraC_E-bd"/>
</dbReference>
<dbReference type="AlphaFoldDB" id="A0A1M3L334"/>
<sequence>MTVETSELGPYHVATIRHIGPYTNVGRIFDELWKWIVANDLVNDDTVVIGLSYDDPAILPAEQLRYDACVTVPQGTTGTDRIVIRTLPAQRYAHTIHVGSYEGLGPAFGRMFDEWLPRSGAHALPLPCIEVYLDDMARVPIEQLRTLIGIPVA</sequence>
<protein>
    <recommendedName>
        <fullName evidence="1">AraC effector-binding domain-containing protein</fullName>
    </recommendedName>
</protein>
<gene>
    <name evidence="2" type="ORF">BGO89_05745</name>
</gene>
<evidence type="ECO:0000313" key="3">
    <source>
        <dbReference type="Proteomes" id="UP000184233"/>
    </source>
</evidence>
<dbReference type="Pfam" id="PF06445">
    <property type="entry name" value="GyrI-like"/>
    <property type="match status" value="1"/>
</dbReference>
<feature type="domain" description="AraC effector-binding" evidence="1">
    <location>
        <begin position="1"/>
        <end position="153"/>
    </location>
</feature>
<dbReference type="Proteomes" id="UP000184233">
    <property type="component" value="Unassembled WGS sequence"/>
</dbReference>
<evidence type="ECO:0000259" key="1">
    <source>
        <dbReference type="SMART" id="SM00871"/>
    </source>
</evidence>
<dbReference type="SUPFAM" id="SSF55136">
    <property type="entry name" value="Probable bacterial effector-binding domain"/>
    <property type="match status" value="1"/>
</dbReference>
<dbReference type="PANTHER" id="PTHR40055:SF1">
    <property type="entry name" value="TRANSCRIPTIONAL REGULATOR YGIV-RELATED"/>
    <property type="match status" value="1"/>
</dbReference>
<dbReference type="Gene3D" id="3.20.80.10">
    <property type="entry name" value="Regulatory factor, effector binding domain"/>
    <property type="match status" value="1"/>
</dbReference>
<name>A0A1M3L334_9BACT</name>
<comment type="caution">
    <text evidence="2">The sequence shown here is derived from an EMBL/GenBank/DDBJ whole genome shotgun (WGS) entry which is preliminary data.</text>
</comment>
<dbReference type="EMBL" id="MKVH01000009">
    <property type="protein sequence ID" value="OJX59719.1"/>
    <property type="molecule type" value="Genomic_DNA"/>
</dbReference>
<organism evidence="2 3">
    <name type="scientific">Candidatus Kapaibacterium thiocyanatum</name>
    <dbReference type="NCBI Taxonomy" id="1895771"/>
    <lineage>
        <taxon>Bacteria</taxon>
        <taxon>Pseudomonadati</taxon>
        <taxon>Candidatus Kapaibacteriota</taxon>
        <taxon>Candidatus Kapaibacteriia</taxon>
        <taxon>Candidatus Kapaibacteriales</taxon>
        <taxon>Candidatus Kapaibacteriaceae</taxon>
        <taxon>Candidatus Kapaibacterium</taxon>
    </lineage>
</organism>
<dbReference type="SMART" id="SM00871">
    <property type="entry name" value="AraC_E_bind"/>
    <property type="match status" value="1"/>
</dbReference>
<evidence type="ECO:0000313" key="2">
    <source>
        <dbReference type="EMBL" id="OJX59719.1"/>
    </source>
</evidence>
<dbReference type="InterPro" id="IPR050908">
    <property type="entry name" value="SmbC-like"/>
</dbReference>
<dbReference type="PANTHER" id="PTHR40055">
    <property type="entry name" value="TRANSCRIPTIONAL REGULATOR YGIV-RELATED"/>
    <property type="match status" value="1"/>
</dbReference>
<dbReference type="InterPro" id="IPR029442">
    <property type="entry name" value="GyrI-like"/>
</dbReference>
<accession>A0A1M3L334</accession>
<dbReference type="InterPro" id="IPR011256">
    <property type="entry name" value="Reg_factor_effector_dom_sf"/>
</dbReference>